<dbReference type="InterPro" id="IPR027417">
    <property type="entry name" value="P-loop_NTPase"/>
</dbReference>
<dbReference type="Pfam" id="PF01624">
    <property type="entry name" value="MutS_I"/>
    <property type="match status" value="1"/>
</dbReference>
<reference evidence="13" key="1">
    <citation type="submission" date="2018-09" db="EMBL/GenBank/DDBJ databases">
        <authorList>
            <person name="Zhu H."/>
        </authorList>
    </citation>
    <scope>NUCLEOTIDE SEQUENCE [LARGE SCALE GENOMIC DNA]</scope>
    <source>
        <strain evidence="13">K2R23-3</strain>
    </source>
</reference>
<evidence type="ECO:0000259" key="11">
    <source>
        <dbReference type="PROSITE" id="PS00486"/>
    </source>
</evidence>
<dbReference type="InterPro" id="IPR000432">
    <property type="entry name" value="DNA_mismatch_repair_MutS_C"/>
</dbReference>
<dbReference type="Gene3D" id="3.30.420.110">
    <property type="entry name" value="MutS, connector domain"/>
    <property type="match status" value="1"/>
</dbReference>
<dbReference type="GO" id="GO:0005524">
    <property type="term" value="F:ATP binding"/>
    <property type="evidence" value="ECO:0007669"/>
    <property type="project" value="UniProtKB-UniRule"/>
</dbReference>
<comment type="similarity">
    <text evidence="1 9 10">Belongs to the DNA mismatch repair MutS family.</text>
</comment>
<dbReference type="Pfam" id="PF05192">
    <property type="entry name" value="MutS_III"/>
    <property type="match status" value="1"/>
</dbReference>
<dbReference type="GO" id="GO:0030983">
    <property type="term" value="F:mismatched DNA binding"/>
    <property type="evidence" value="ECO:0007669"/>
    <property type="project" value="InterPro"/>
</dbReference>
<protein>
    <recommendedName>
        <fullName evidence="2 9">DNA mismatch repair protein MutS</fullName>
    </recommendedName>
</protein>
<evidence type="ECO:0000256" key="9">
    <source>
        <dbReference type="HAMAP-Rule" id="MF_00096"/>
    </source>
</evidence>
<dbReference type="InterPro" id="IPR007696">
    <property type="entry name" value="DNA_mismatch_repair_MutS_core"/>
</dbReference>
<keyword evidence="13" id="KW-1185">Reference proteome</keyword>
<dbReference type="RefSeq" id="WP_119883054.1">
    <property type="nucleotide sequence ID" value="NZ_CP032418.1"/>
</dbReference>
<evidence type="ECO:0000256" key="6">
    <source>
        <dbReference type="ARBA" id="ARBA00023125"/>
    </source>
</evidence>
<evidence type="ECO:0000256" key="7">
    <source>
        <dbReference type="ARBA" id="ARBA00023204"/>
    </source>
</evidence>
<dbReference type="SMART" id="SM00533">
    <property type="entry name" value="MUTSd"/>
    <property type="match status" value="1"/>
</dbReference>
<dbReference type="FunFam" id="3.40.1170.10:FF:000001">
    <property type="entry name" value="DNA mismatch repair protein MutS"/>
    <property type="match status" value="1"/>
</dbReference>
<feature type="binding site" evidence="9">
    <location>
        <begin position="604"/>
        <end position="611"/>
    </location>
    <ligand>
        <name>ATP</name>
        <dbReference type="ChEBI" id="CHEBI:30616"/>
    </ligand>
</feature>
<dbReference type="KEGG" id="paek:D3873_05245"/>
<dbReference type="FunFam" id="1.10.1420.10:FF:000007">
    <property type="entry name" value="DNA mismatch repair protein MutS"/>
    <property type="match status" value="1"/>
</dbReference>
<dbReference type="Gene3D" id="3.40.50.300">
    <property type="entry name" value="P-loop containing nucleotide triphosphate hydrolases"/>
    <property type="match status" value="1"/>
</dbReference>
<gene>
    <name evidence="9 12" type="primary">mutS</name>
    <name evidence="12" type="ORF">D3873_05245</name>
</gene>
<dbReference type="InterPro" id="IPR005748">
    <property type="entry name" value="DNA_mismatch_repair_MutS"/>
</dbReference>
<evidence type="ECO:0000256" key="8">
    <source>
        <dbReference type="ARBA" id="ARBA00024647"/>
    </source>
</evidence>
<evidence type="ECO:0000256" key="4">
    <source>
        <dbReference type="ARBA" id="ARBA00022763"/>
    </source>
</evidence>
<dbReference type="InterPro" id="IPR036678">
    <property type="entry name" value="MutS_con_dom_sf"/>
</dbReference>
<dbReference type="SUPFAM" id="SSF55271">
    <property type="entry name" value="DNA repair protein MutS, domain I"/>
    <property type="match status" value="1"/>
</dbReference>
<dbReference type="SUPFAM" id="SSF53150">
    <property type="entry name" value="DNA repair protein MutS, domain II"/>
    <property type="match status" value="1"/>
</dbReference>
<dbReference type="NCBIfam" id="TIGR01070">
    <property type="entry name" value="mutS1"/>
    <property type="match status" value="1"/>
</dbReference>
<evidence type="ECO:0000256" key="1">
    <source>
        <dbReference type="ARBA" id="ARBA00006271"/>
    </source>
</evidence>
<keyword evidence="3 9" id="KW-0547">Nucleotide-binding</keyword>
<evidence type="ECO:0000256" key="10">
    <source>
        <dbReference type="RuleBase" id="RU003756"/>
    </source>
</evidence>
<dbReference type="GO" id="GO:0005829">
    <property type="term" value="C:cytosol"/>
    <property type="evidence" value="ECO:0007669"/>
    <property type="project" value="TreeGrafter"/>
</dbReference>
<evidence type="ECO:0000256" key="5">
    <source>
        <dbReference type="ARBA" id="ARBA00022840"/>
    </source>
</evidence>
<dbReference type="Proteomes" id="UP000265725">
    <property type="component" value="Chromosome"/>
</dbReference>
<dbReference type="GO" id="GO:0006298">
    <property type="term" value="P:mismatch repair"/>
    <property type="evidence" value="ECO:0007669"/>
    <property type="project" value="UniProtKB-UniRule"/>
</dbReference>
<dbReference type="AlphaFoldDB" id="A0A385YS34"/>
<dbReference type="PIRSF" id="PIRSF037677">
    <property type="entry name" value="DNA_mis_repair_Msh6"/>
    <property type="match status" value="1"/>
</dbReference>
<dbReference type="InterPro" id="IPR017261">
    <property type="entry name" value="DNA_mismatch_repair_MutS/MSH"/>
</dbReference>
<dbReference type="Gene3D" id="3.40.1170.10">
    <property type="entry name" value="DNA repair protein MutS, domain I"/>
    <property type="match status" value="1"/>
</dbReference>
<evidence type="ECO:0000313" key="13">
    <source>
        <dbReference type="Proteomes" id="UP000265725"/>
    </source>
</evidence>
<dbReference type="OrthoDB" id="9802448at2"/>
<dbReference type="SUPFAM" id="SSF52540">
    <property type="entry name" value="P-loop containing nucleoside triphosphate hydrolases"/>
    <property type="match status" value="1"/>
</dbReference>
<evidence type="ECO:0000256" key="2">
    <source>
        <dbReference type="ARBA" id="ARBA00021982"/>
    </source>
</evidence>
<dbReference type="Pfam" id="PF00488">
    <property type="entry name" value="MutS_V"/>
    <property type="match status" value="1"/>
</dbReference>
<dbReference type="Pfam" id="PF05188">
    <property type="entry name" value="MutS_II"/>
    <property type="match status" value="1"/>
</dbReference>
<keyword evidence="6 9" id="KW-0238">DNA-binding</keyword>
<dbReference type="InterPro" id="IPR036187">
    <property type="entry name" value="DNA_mismatch_repair_MutS_sf"/>
</dbReference>
<sequence length="847" mass="95488">MTTYTPMMQQYLQIKEGYQDAFLFFRLGDFYEMFFEDAIQASRILEITLTSRDAGAKDRIPMCGVPHHAAQNYMDALLMKGYKVAICEQVEDPKEAKGVVKREVVRVITPGTMTEGKGMDSKTNLFLGSADLVEDGTAILAYVDLSTGEGTVTSFRGEANSLFQEVLSLQIKELLVAENLSLLLEEKAMNSGINLTTSSELQLAEHEQSLQHLPTFVHPTCSRLLHYIHTTQKRSFLHLQPFHYEEKTHYLSIDYHSKRNLELLSSIRGGDTKGSLYHLLDHTKTAMGGRKLKQWLHYPLASKVAIEERLTIVDGLLVDFFLRNELRESLHEVYDLERLAGRISFGNAGPRDLAQLQKSLQQLPLFKAALENSTNPVISSLGESLDTCEDITSLLEKALLENPPLHVKEGDVIQNGYNSRLDELRDAKNNGKKWIAALEQKEREITGIKNLKIGYNRVFGYYIELTKSTISMADLTRYERKQTLANAERYITAELKEKEALILHAEEESVQLEIQLFQALREELKQVIPRIQQVANILSEIDVFQSFAQVSERERFVRPEFHDGRELRIITGRHPVVESMLNSHIYVPNDCILTEDANMYLITGPNMSGKSTYMRQVAITVIMAQMGCFVAAERALLPITDQIFTRIGAADDLVSGQSTFMVEMLESTNAINGATDRSLLLFDEIGRGTSTYDGMALAQAMMEHIHDTIGANTLFSTHYHELTQLEHTVERLKNVHVAATEKEGQVVFLHKVMDGPADKSYGIHVAELANMPSAIIDRARVILHDLEKTSALKTPLQKQKSEQLSMFDASIENELLAIQIGQTTPLQALQLLDELQRKIRLSSKEGN</sequence>
<evidence type="ECO:0000256" key="3">
    <source>
        <dbReference type="ARBA" id="ARBA00022741"/>
    </source>
</evidence>
<dbReference type="InterPro" id="IPR007695">
    <property type="entry name" value="DNA_mismatch_repair_MutS-lik_N"/>
</dbReference>
<dbReference type="InterPro" id="IPR016151">
    <property type="entry name" value="DNA_mismatch_repair_MutS_N"/>
</dbReference>
<dbReference type="SMART" id="SM00534">
    <property type="entry name" value="MUTSac"/>
    <property type="match status" value="1"/>
</dbReference>
<dbReference type="NCBIfam" id="NF003810">
    <property type="entry name" value="PRK05399.1"/>
    <property type="match status" value="1"/>
</dbReference>
<dbReference type="InterPro" id="IPR007861">
    <property type="entry name" value="DNA_mismatch_repair_MutS_clamp"/>
</dbReference>
<dbReference type="GO" id="GO:0140664">
    <property type="term" value="F:ATP-dependent DNA damage sensor activity"/>
    <property type="evidence" value="ECO:0007669"/>
    <property type="project" value="InterPro"/>
</dbReference>
<organism evidence="12 13">
    <name type="scientific">Paenisporosarcina cavernae</name>
    <dbReference type="NCBI Taxonomy" id="2320858"/>
    <lineage>
        <taxon>Bacteria</taxon>
        <taxon>Bacillati</taxon>
        <taxon>Bacillota</taxon>
        <taxon>Bacilli</taxon>
        <taxon>Bacillales</taxon>
        <taxon>Caryophanaceae</taxon>
        <taxon>Paenisporosarcina</taxon>
    </lineage>
</organism>
<dbReference type="EMBL" id="CP032418">
    <property type="protein sequence ID" value="AYC29314.1"/>
    <property type="molecule type" value="Genomic_DNA"/>
</dbReference>
<keyword evidence="7 9" id="KW-0234">DNA repair</keyword>
<feature type="domain" description="DNA mismatch repair proteins mutS family" evidence="11">
    <location>
        <begin position="678"/>
        <end position="694"/>
    </location>
</feature>
<keyword evidence="4 9" id="KW-0227">DNA damage</keyword>
<dbReference type="SUPFAM" id="SSF48334">
    <property type="entry name" value="DNA repair protein MutS, domain III"/>
    <property type="match status" value="1"/>
</dbReference>
<comment type="function">
    <text evidence="8 9">This protein is involved in the repair of mismatches in DNA. It is possible that it carries out the mismatch recognition step. This protein has a weak ATPase activity.</text>
</comment>
<dbReference type="Gene3D" id="1.10.1420.10">
    <property type="match status" value="2"/>
</dbReference>
<dbReference type="PROSITE" id="PS00486">
    <property type="entry name" value="DNA_MISMATCH_REPAIR_2"/>
    <property type="match status" value="1"/>
</dbReference>
<dbReference type="GO" id="GO:0003684">
    <property type="term" value="F:damaged DNA binding"/>
    <property type="evidence" value="ECO:0007669"/>
    <property type="project" value="UniProtKB-UniRule"/>
</dbReference>
<keyword evidence="5 9" id="KW-0067">ATP-binding</keyword>
<dbReference type="Pfam" id="PF05190">
    <property type="entry name" value="MutS_IV"/>
    <property type="match status" value="1"/>
</dbReference>
<dbReference type="FunFam" id="3.40.50.300:FF:000870">
    <property type="entry name" value="MutS protein homolog 4"/>
    <property type="match status" value="1"/>
</dbReference>
<name>A0A385YS34_9BACL</name>
<dbReference type="PANTHER" id="PTHR11361">
    <property type="entry name" value="DNA MISMATCH REPAIR PROTEIN MUTS FAMILY MEMBER"/>
    <property type="match status" value="1"/>
</dbReference>
<dbReference type="InterPro" id="IPR045076">
    <property type="entry name" value="MutS"/>
</dbReference>
<evidence type="ECO:0000313" key="12">
    <source>
        <dbReference type="EMBL" id="AYC29314.1"/>
    </source>
</evidence>
<dbReference type="HAMAP" id="MF_00096">
    <property type="entry name" value="MutS"/>
    <property type="match status" value="1"/>
</dbReference>
<dbReference type="PANTHER" id="PTHR11361:SF34">
    <property type="entry name" value="DNA MISMATCH REPAIR PROTEIN MSH1, MITOCHONDRIAL"/>
    <property type="match status" value="1"/>
</dbReference>
<proteinExistence type="inferred from homology"/>
<dbReference type="CDD" id="cd03284">
    <property type="entry name" value="ABC_MutS1"/>
    <property type="match status" value="1"/>
</dbReference>
<accession>A0A385YS34</accession>
<dbReference type="InterPro" id="IPR007860">
    <property type="entry name" value="DNA_mmatch_repair_MutS_con_dom"/>
</dbReference>